<gene>
    <name evidence="7" type="ORF">HIJ39_19060</name>
</gene>
<dbReference type="GO" id="GO:0042597">
    <property type="term" value="C:periplasmic space"/>
    <property type="evidence" value="ECO:0007669"/>
    <property type="project" value="UniProtKB-ARBA"/>
</dbReference>
<dbReference type="EMBL" id="JABBVZ010000110">
    <property type="protein sequence ID" value="NMP24425.1"/>
    <property type="molecule type" value="Genomic_DNA"/>
</dbReference>
<dbReference type="AlphaFoldDB" id="A0A7Y0Q4H7"/>
<evidence type="ECO:0000256" key="3">
    <source>
        <dbReference type="ARBA" id="ARBA00022448"/>
    </source>
</evidence>
<comment type="similarity">
    <text evidence="2">Belongs to the bacterial solute-binding protein 5 family.</text>
</comment>
<dbReference type="Gene3D" id="3.10.105.10">
    <property type="entry name" value="Dipeptide-binding Protein, Domain 3"/>
    <property type="match status" value="1"/>
</dbReference>
<protein>
    <submittedName>
        <fullName evidence="7">Peptide ABC transporter substrate-binding protein</fullName>
    </submittedName>
</protein>
<dbReference type="GO" id="GO:0015833">
    <property type="term" value="P:peptide transport"/>
    <property type="evidence" value="ECO:0007669"/>
    <property type="project" value="TreeGrafter"/>
</dbReference>
<evidence type="ECO:0000256" key="1">
    <source>
        <dbReference type="ARBA" id="ARBA00004196"/>
    </source>
</evidence>
<dbReference type="RefSeq" id="WP_169102535.1">
    <property type="nucleotide sequence ID" value="NZ_JABBVZ010000110.1"/>
</dbReference>
<proteinExistence type="inferred from homology"/>
<evidence type="ECO:0000256" key="2">
    <source>
        <dbReference type="ARBA" id="ARBA00005695"/>
    </source>
</evidence>
<accession>A0A7Y0Q4H7</accession>
<dbReference type="InterPro" id="IPR039424">
    <property type="entry name" value="SBP_5"/>
</dbReference>
<reference evidence="7 8" key="1">
    <citation type="submission" date="2020-04" db="EMBL/GenBank/DDBJ databases">
        <authorList>
            <person name="Zhang R."/>
            <person name="Schippers A."/>
        </authorList>
    </citation>
    <scope>NUCLEOTIDE SEQUENCE [LARGE SCALE GENOMIC DNA]</scope>
    <source>
        <strain evidence="7 8">DSM 109850</strain>
    </source>
</reference>
<evidence type="ECO:0000256" key="5">
    <source>
        <dbReference type="SAM" id="SignalP"/>
    </source>
</evidence>
<dbReference type="GO" id="GO:1904680">
    <property type="term" value="F:peptide transmembrane transporter activity"/>
    <property type="evidence" value="ECO:0007669"/>
    <property type="project" value="TreeGrafter"/>
</dbReference>
<dbReference type="PIRSF" id="PIRSF002741">
    <property type="entry name" value="MppA"/>
    <property type="match status" value="1"/>
</dbReference>
<comment type="caution">
    <text evidence="7">The sequence shown here is derived from an EMBL/GenBank/DDBJ whole genome shotgun (WGS) entry which is preliminary data.</text>
</comment>
<dbReference type="SUPFAM" id="SSF53850">
    <property type="entry name" value="Periplasmic binding protein-like II"/>
    <property type="match status" value="1"/>
</dbReference>
<dbReference type="PANTHER" id="PTHR30290:SF10">
    <property type="entry name" value="PERIPLASMIC OLIGOPEPTIDE-BINDING PROTEIN-RELATED"/>
    <property type="match status" value="1"/>
</dbReference>
<evidence type="ECO:0000313" key="8">
    <source>
        <dbReference type="Proteomes" id="UP000533476"/>
    </source>
</evidence>
<dbReference type="Pfam" id="PF00496">
    <property type="entry name" value="SBP_bac_5"/>
    <property type="match status" value="1"/>
</dbReference>
<dbReference type="InterPro" id="IPR000914">
    <property type="entry name" value="SBP_5_dom"/>
</dbReference>
<evidence type="ECO:0000259" key="6">
    <source>
        <dbReference type="Pfam" id="PF00496"/>
    </source>
</evidence>
<dbReference type="GO" id="GO:0030313">
    <property type="term" value="C:cell envelope"/>
    <property type="evidence" value="ECO:0007669"/>
    <property type="project" value="UniProtKB-SubCell"/>
</dbReference>
<keyword evidence="3" id="KW-0813">Transport</keyword>
<keyword evidence="4 5" id="KW-0732">Signal</keyword>
<dbReference type="CDD" id="cd08513">
    <property type="entry name" value="PBP2_thermophilic_Hb8_like"/>
    <property type="match status" value="1"/>
</dbReference>
<comment type="subcellular location">
    <subcellularLocation>
        <location evidence="1">Cell envelope</location>
    </subcellularLocation>
</comment>
<name>A0A7Y0Q4H7_9FIRM</name>
<dbReference type="PANTHER" id="PTHR30290">
    <property type="entry name" value="PERIPLASMIC BINDING COMPONENT OF ABC TRANSPORTER"/>
    <property type="match status" value="1"/>
</dbReference>
<dbReference type="GO" id="GO:0043190">
    <property type="term" value="C:ATP-binding cassette (ABC) transporter complex"/>
    <property type="evidence" value="ECO:0007669"/>
    <property type="project" value="InterPro"/>
</dbReference>
<dbReference type="Gene3D" id="3.40.190.10">
    <property type="entry name" value="Periplasmic binding protein-like II"/>
    <property type="match status" value="1"/>
</dbReference>
<feature type="signal peptide" evidence="5">
    <location>
        <begin position="1"/>
        <end position="38"/>
    </location>
</feature>
<feature type="domain" description="Solute-binding protein family 5" evidence="6">
    <location>
        <begin position="100"/>
        <end position="486"/>
    </location>
</feature>
<dbReference type="Proteomes" id="UP000533476">
    <property type="component" value="Unassembled WGS sequence"/>
</dbReference>
<feature type="chain" id="PRO_5030999397" evidence="5">
    <location>
        <begin position="39"/>
        <end position="583"/>
    </location>
</feature>
<organism evidence="7 8">
    <name type="scientific">Sulfobacillus harzensis</name>
    <dbReference type="NCBI Taxonomy" id="2729629"/>
    <lineage>
        <taxon>Bacteria</taxon>
        <taxon>Bacillati</taxon>
        <taxon>Bacillota</taxon>
        <taxon>Clostridia</taxon>
        <taxon>Eubacteriales</taxon>
        <taxon>Clostridiales Family XVII. Incertae Sedis</taxon>
        <taxon>Sulfobacillus</taxon>
    </lineage>
</organism>
<dbReference type="InterPro" id="IPR030678">
    <property type="entry name" value="Peptide/Ni-bd"/>
</dbReference>
<keyword evidence="8" id="KW-1185">Reference proteome</keyword>
<sequence length="583" mass="64195">MQPAPIWKTAKKAGLGALMARGVALLAAGCGASPTSQASSSTSKPTPGGTIIFAQVPQTTYNWYLPIVDAQYDYNAGLYDEIYKPLLWINNNYSINWKSSVAKKITYNKSGTVYHIYLHKKWRWSNGMPVTSQDVLFTWDVIKAASANNAPSPWPYVGAGTGDIPNGIQSVTANGNYEVTITLKQPTNQQWFIYNGIIQLVPMPHIWDVKPNMTAELKYLGNGASNPKFVSVVDGPFKLGKVVPHQYWTLLPNKEYAGHKSIVNKIILQYQGSNASELAALKTGAANMGYLDVSQWGARSELTSQGDIITPEYYFAYFDTALNLFPGSPVRSIFKHLYVRQALQMGIDTQGINQSVYHGFAPPMDGPLPKVPMTKFYDPALNKNPYPYNPSAGKKLLEAHGWREVNGVMTRGSQKMSFTLLYPTGTTSETTTAQIMQQDWAKEGIKVTLKPVTFNNLISIASPAGQPSQWEMATGTGWYYDGPGFYPSGDGLFNTGAPSGFGYSNSTEDALINATHQPYDTTSANTQAFFKYEVFTAHHLPVLWMNNPAALVVHAPDVHNSVKYADASPGIPQMQYWWVSTSH</sequence>
<evidence type="ECO:0000313" key="7">
    <source>
        <dbReference type="EMBL" id="NMP24425.1"/>
    </source>
</evidence>
<evidence type="ECO:0000256" key="4">
    <source>
        <dbReference type="ARBA" id="ARBA00022729"/>
    </source>
</evidence>